<sequence length="115" mass="13168">MKAARILSRIGNILNSIVFGFLWIGALSQYLEKHFPNEMLGYLIWFSLILLLGWIGHLCLRHTSFLSRVLLRCAAVLSLINLPASLLLFIASFIAKKQQMDARNDDEPDNDWSDY</sequence>
<dbReference type="OrthoDB" id="2242276at2"/>
<keyword evidence="1" id="KW-0812">Transmembrane</keyword>
<protein>
    <submittedName>
        <fullName evidence="2">Uncharacterized protein</fullName>
    </submittedName>
</protein>
<name>A0A7X1Z6X6_9LACT</name>
<evidence type="ECO:0000256" key="1">
    <source>
        <dbReference type="SAM" id="Phobius"/>
    </source>
</evidence>
<feature type="transmembrane region" description="Helical" evidence="1">
    <location>
        <begin position="12"/>
        <end position="30"/>
    </location>
</feature>
<dbReference type="EMBL" id="WITJ01000003">
    <property type="protein sequence ID" value="MQW38816.1"/>
    <property type="molecule type" value="Genomic_DNA"/>
</dbReference>
<gene>
    <name evidence="2" type="ORF">GHI93_02480</name>
</gene>
<feature type="transmembrane region" description="Helical" evidence="1">
    <location>
        <begin position="42"/>
        <end position="60"/>
    </location>
</feature>
<evidence type="ECO:0000313" key="2">
    <source>
        <dbReference type="EMBL" id="MQW38816.1"/>
    </source>
</evidence>
<dbReference type="RefSeq" id="WP_153495284.1">
    <property type="nucleotide sequence ID" value="NZ_CAXYUY010000001.1"/>
</dbReference>
<keyword evidence="1" id="KW-0472">Membrane</keyword>
<organism evidence="2 3">
    <name type="scientific">Lactococcus hircilactis</name>
    <dbReference type="NCBI Taxonomy" id="1494462"/>
    <lineage>
        <taxon>Bacteria</taxon>
        <taxon>Bacillati</taxon>
        <taxon>Bacillota</taxon>
        <taxon>Bacilli</taxon>
        <taxon>Lactobacillales</taxon>
        <taxon>Streptococcaceae</taxon>
        <taxon>Lactococcus</taxon>
    </lineage>
</organism>
<dbReference type="Proteomes" id="UP000439550">
    <property type="component" value="Unassembled WGS sequence"/>
</dbReference>
<keyword evidence="3" id="KW-1185">Reference proteome</keyword>
<accession>A0A7X1Z6X6</accession>
<comment type="caution">
    <text evidence="2">The sequence shown here is derived from an EMBL/GenBank/DDBJ whole genome shotgun (WGS) entry which is preliminary data.</text>
</comment>
<feature type="transmembrane region" description="Helical" evidence="1">
    <location>
        <begin position="69"/>
        <end position="95"/>
    </location>
</feature>
<dbReference type="AlphaFoldDB" id="A0A7X1Z6X6"/>
<evidence type="ECO:0000313" key="3">
    <source>
        <dbReference type="Proteomes" id="UP000439550"/>
    </source>
</evidence>
<reference evidence="2 3" key="1">
    <citation type="submission" date="2019-10" db="EMBL/GenBank/DDBJ databases">
        <authorList>
            <person name="Dong K."/>
        </authorList>
    </citation>
    <scope>NUCLEOTIDE SEQUENCE [LARGE SCALE GENOMIC DNA]</scope>
    <source>
        <strain evidence="2 3">DSM 28960</strain>
    </source>
</reference>
<keyword evidence="1" id="KW-1133">Transmembrane helix</keyword>
<proteinExistence type="predicted"/>